<dbReference type="EMBL" id="JAYGHX010000005">
    <property type="protein sequence ID" value="MEA5391436.1"/>
    <property type="molecule type" value="Genomic_DNA"/>
</dbReference>
<keyword evidence="1" id="KW-1133">Transmembrane helix</keyword>
<keyword evidence="1" id="KW-0812">Transmembrane</keyword>
<dbReference type="Pfam" id="PF07963">
    <property type="entry name" value="N_methyl"/>
    <property type="match status" value="1"/>
</dbReference>
<comment type="caution">
    <text evidence="2">The sequence shown here is derived from an EMBL/GenBank/DDBJ whole genome shotgun (WGS) entry which is preliminary data.</text>
</comment>
<accession>A0ABU5RUK8</accession>
<keyword evidence="1" id="KW-0472">Membrane</keyword>
<protein>
    <submittedName>
        <fullName evidence="2">Prepilin-type N-terminal cleavage/methylation domain-containing protein</fullName>
    </submittedName>
</protein>
<evidence type="ECO:0000313" key="2">
    <source>
        <dbReference type="EMBL" id="MEA5391436.1"/>
    </source>
</evidence>
<dbReference type="InterPro" id="IPR012902">
    <property type="entry name" value="N_methyl_site"/>
</dbReference>
<keyword evidence="3" id="KW-1185">Reference proteome</keyword>
<evidence type="ECO:0000256" key="1">
    <source>
        <dbReference type="SAM" id="Phobius"/>
    </source>
</evidence>
<name>A0ABU5RUK8_9CYAN</name>
<organism evidence="2 3">
    <name type="scientific">Cyanobium gracile UHCC 0139</name>
    <dbReference type="NCBI Taxonomy" id="3110308"/>
    <lineage>
        <taxon>Bacteria</taxon>
        <taxon>Bacillati</taxon>
        <taxon>Cyanobacteriota</taxon>
        <taxon>Cyanophyceae</taxon>
        <taxon>Synechococcales</taxon>
        <taxon>Prochlorococcaceae</taxon>
        <taxon>Cyanobium</taxon>
    </lineage>
</organism>
<feature type="transmembrane region" description="Helical" evidence="1">
    <location>
        <begin position="21"/>
        <end position="45"/>
    </location>
</feature>
<proteinExistence type="predicted"/>
<reference evidence="2 3" key="1">
    <citation type="submission" date="2023-12" db="EMBL/GenBank/DDBJ databases">
        <title>Baltic Sea Cyanobacteria.</title>
        <authorList>
            <person name="Delbaje E."/>
            <person name="Fewer D.P."/>
            <person name="Shishido T.K."/>
        </authorList>
    </citation>
    <scope>NUCLEOTIDE SEQUENCE [LARGE SCALE GENOMIC DNA]</scope>
    <source>
        <strain evidence="2 3">UHCC 0139</strain>
    </source>
</reference>
<dbReference type="RefSeq" id="WP_323305470.1">
    <property type="nucleotide sequence ID" value="NZ_JAYGHX010000005.1"/>
</dbReference>
<evidence type="ECO:0000313" key="3">
    <source>
        <dbReference type="Proteomes" id="UP001304461"/>
    </source>
</evidence>
<sequence length="182" mass="19367">MDHPSSHLQCQRRPRSPHRGFTMVELLITSVIMGVIFATGSNVMVTQIRVSSQQESLRRLQDHWGRINHLLDSEITESASATAVPGSSLTLTLAGGQTITYAYDGGTRTLTRTGPPINDNGTLNLTGGTANVSSLLLTNVDAFAPTLTNSREPAYTLALSDGLGASFTGLSSSSRSRTSSYP</sequence>
<gene>
    <name evidence="2" type="ORF">VB738_09210</name>
</gene>
<dbReference type="Proteomes" id="UP001304461">
    <property type="component" value="Unassembled WGS sequence"/>
</dbReference>
<dbReference type="NCBIfam" id="TIGR02532">
    <property type="entry name" value="IV_pilin_GFxxxE"/>
    <property type="match status" value="1"/>
</dbReference>